<dbReference type="AlphaFoldDB" id="A0A6M5YY94"/>
<reference evidence="3" key="1">
    <citation type="submission" date="2020-05" db="EMBL/GenBank/DDBJ databases">
        <title>Frigoriglobus tundricola gen. nov., sp. nov., a psychrotolerant cellulolytic planctomycete of the family Gemmataceae with two divergent copies of 16S rRNA gene.</title>
        <authorList>
            <person name="Kulichevskaya I.S."/>
            <person name="Ivanova A.A."/>
            <person name="Naumoff D.G."/>
            <person name="Beletsky A.V."/>
            <person name="Rijpstra W.I.C."/>
            <person name="Sinninghe Damste J.S."/>
            <person name="Mardanov A.V."/>
            <person name="Ravin N.V."/>
            <person name="Dedysh S.N."/>
        </authorList>
    </citation>
    <scope>NUCLEOTIDE SEQUENCE [LARGE SCALE GENOMIC DNA]</scope>
    <source>
        <strain evidence="3">PL17</strain>
    </source>
</reference>
<accession>A0A6M5YY94</accession>
<dbReference type="EMBL" id="CP053452">
    <property type="protein sequence ID" value="QJW98494.1"/>
    <property type="molecule type" value="Genomic_DNA"/>
</dbReference>
<organism evidence="2 3">
    <name type="scientific">Frigoriglobus tundricola</name>
    <dbReference type="NCBI Taxonomy" id="2774151"/>
    <lineage>
        <taxon>Bacteria</taxon>
        <taxon>Pseudomonadati</taxon>
        <taxon>Planctomycetota</taxon>
        <taxon>Planctomycetia</taxon>
        <taxon>Gemmatales</taxon>
        <taxon>Gemmataceae</taxon>
        <taxon>Frigoriglobus</taxon>
    </lineage>
</organism>
<dbReference type="Proteomes" id="UP000503447">
    <property type="component" value="Chromosome"/>
</dbReference>
<dbReference type="RefSeq" id="WP_171473661.1">
    <property type="nucleotide sequence ID" value="NZ_CP053452.2"/>
</dbReference>
<gene>
    <name evidence="2" type="ORF">FTUN_6084</name>
</gene>
<protein>
    <submittedName>
        <fullName evidence="2">Uncharacterized protein</fullName>
    </submittedName>
</protein>
<feature type="compositionally biased region" description="Basic and acidic residues" evidence="1">
    <location>
        <begin position="145"/>
        <end position="155"/>
    </location>
</feature>
<evidence type="ECO:0000313" key="2">
    <source>
        <dbReference type="EMBL" id="QJW98494.1"/>
    </source>
</evidence>
<evidence type="ECO:0000256" key="1">
    <source>
        <dbReference type="SAM" id="MobiDB-lite"/>
    </source>
</evidence>
<proteinExistence type="predicted"/>
<dbReference type="KEGG" id="ftj:FTUN_6084"/>
<sequence length="155" mass="17128">MTNDDRPNTAAERGPFQVWHRSGDGFTPVALVHAGNLLAATVFTMNRTDAHWQDGEYVTALVPDARSTNIGDVIVNPEGVAYQIETTAQGLVFNPIDFPSNREQQALFAEWTQDYASARERDVRELFRTNGGGPKPQPEPSRSANDNDRDGGIER</sequence>
<evidence type="ECO:0000313" key="3">
    <source>
        <dbReference type="Proteomes" id="UP000503447"/>
    </source>
</evidence>
<keyword evidence="3" id="KW-1185">Reference proteome</keyword>
<name>A0A6M5YY94_9BACT</name>
<feature type="region of interest" description="Disordered" evidence="1">
    <location>
        <begin position="125"/>
        <end position="155"/>
    </location>
</feature>